<reference evidence="1 2" key="1">
    <citation type="submission" date="2019-01" db="EMBL/GenBank/DDBJ databases">
        <authorList>
            <person name="Sayadi A."/>
        </authorList>
    </citation>
    <scope>NUCLEOTIDE SEQUENCE [LARGE SCALE GENOMIC DNA]</scope>
</reference>
<evidence type="ECO:0000313" key="1">
    <source>
        <dbReference type="EMBL" id="VEN38802.1"/>
    </source>
</evidence>
<dbReference type="AlphaFoldDB" id="A0A653BT79"/>
<keyword evidence="2" id="KW-1185">Reference proteome</keyword>
<protein>
    <recommendedName>
        <fullName evidence="3">SET domain-containing protein</fullName>
    </recommendedName>
</protein>
<evidence type="ECO:0008006" key="3">
    <source>
        <dbReference type="Google" id="ProtNLM"/>
    </source>
</evidence>
<gene>
    <name evidence="1" type="ORF">CALMAC_LOCUS3574</name>
</gene>
<dbReference type="OrthoDB" id="265717at2759"/>
<name>A0A653BT79_CALMS</name>
<sequence>MGGNKELFNIEKNDKLGRYAVASQDLKAGDIIFSEKPFAHGPKSG</sequence>
<feature type="non-terminal residue" evidence="1">
    <location>
        <position position="45"/>
    </location>
</feature>
<proteinExistence type="predicted"/>
<evidence type="ECO:0000313" key="2">
    <source>
        <dbReference type="Proteomes" id="UP000410492"/>
    </source>
</evidence>
<accession>A0A653BT79</accession>
<organism evidence="1 2">
    <name type="scientific">Callosobruchus maculatus</name>
    <name type="common">Southern cowpea weevil</name>
    <name type="synonym">Pulse bruchid</name>
    <dbReference type="NCBI Taxonomy" id="64391"/>
    <lineage>
        <taxon>Eukaryota</taxon>
        <taxon>Metazoa</taxon>
        <taxon>Ecdysozoa</taxon>
        <taxon>Arthropoda</taxon>
        <taxon>Hexapoda</taxon>
        <taxon>Insecta</taxon>
        <taxon>Pterygota</taxon>
        <taxon>Neoptera</taxon>
        <taxon>Endopterygota</taxon>
        <taxon>Coleoptera</taxon>
        <taxon>Polyphaga</taxon>
        <taxon>Cucujiformia</taxon>
        <taxon>Chrysomeloidea</taxon>
        <taxon>Chrysomelidae</taxon>
        <taxon>Bruchinae</taxon>
        <taxon>Bruchini</taxon>
        <taxon>Callosobruchus</taxon>
    </lineage>
</organism>
<dbReference type="Proteomes" id="UP000410492">
    <property type="component" value="Unassembled WGS sequence"/>
</dbReference>
<dbReference type="EMBL" id="CAACVG010004982">
    <property type="protein sequence ID" value="VEN38802.1"/>
    <property type="molecule type" value="Genomic_DNA"/>
</dbReference>